<comment type="function">
    <text evidence="12">Catalyzes the reversible conversion of 2-phosphoglycerate (2-PG) into phosphoenolpyruvate (PEP). It is essential for the degradation of carbohydrates via glycolysis.</text>
</comment>
<evidence type="ECO:0000259" key="16">
    <source>
        <dbReference type="SMART" id="SM01192"/>
    </source>
</evidence>
<evidence type="ECO:0000313" key="20">
    <source>
        <dbReference type="Proteomes" id="UP000288197"/>
    </source>
</evidence>
<dbReference type="GO" id="GO:0000015">
    <property type="term" value="C:phosphopyruvate hydratase complex"/>
    <property type="evidence" value="ECO:0007669"/>
    <property type="project" value="InterPro"/>
</dbReference>
<dbReference type="PROSITE" id="PS00164">
    <property type="entry name" value="ENOLASE"/>
    <property type="match status" value="1"/>
</dbReference>
<accession>A0A369B0X8</accession>
<reference evidence="19 20" key="1">
    <citation type="submission" date="2017-05" db="EMBL/GenBank/DDBJ databases">
        <title>Vagococcus spp. assemblies.</title>
        <authorList>
            <person name="Gulvik C.A."/>
        </authorList>
    </citation>
    <scope>NUCLEOTIDE SEQUENCE [LARGE SCALE GENOMIC DNA]</scope>
    <source>
        <strain evidence="19 20">NCFB 2497</strain>
    </source>
</reference>
<protein>
    <recommendedName>
        <fullName evidence="4 12">Enolase</fullName>
        <ecNumber evidence="3 12">4.2.1.11</ecNumber>
    </recommendedName>
    <alternativeName>
        <fullName evidence="12">2-phospho-D-glycerate hydro-lyase</fullName>
    </alternativeName>
    <alternativeName>
        <fullName evidence="12">2-phosphoglycerate dehydratase</fullName>
    </alternativeName>
</protein>
<feature type="domain" description="Enolase N-terminal" evidence="17">
    <location>
        <begin position="4"/>
        <end position="134"/>
    </location>
</feature>
<evidence type="ECO:0000259" key="17">
    <source>
        <dbReference type="SMART" id="SM01193"/>
    </source>
</evidence>
<dbReference type="GeneID" id="63146054"/>
<dbReference type="InterPro" id="IPR036849">
    <property type="entry name" value="Enolase-like_C_sf"/>
</dbReference>
<feature type="binding site" evidence="12 15">
    <location>
        <position position="314"/>
    </location>
    <ligand>
        <name>Mg(2+)</name>
        <dbReference type="ChEBI" id="CHEBI:18420"/>
    </ligand>
</feature>
<dbReference type="Gene3D" id="3.30.390.10">
    <property type="entry name" value="Enolase-like, N-terminal domain"/>
    <property type="match status" value="1"/>
</dbReference>
<dbReference type="UniPathway" id="UPA00109">
    <property type="reaction ID" value="UER00187"/>
</dbReference>
<keyword evidence="7 12" id="KW-0479">Metal-binding</keyword>
<evidence type="ECO:0000256" key="1">
    <source>
        <dbReference type="ARBA" id="ARBA00005031"/>
    </source>
</evidence>
<dbReference type="GO" id="GO:0000287">
    <property type="term" value="F:magnesium ion binding"/>
    <property type="evidence" value="ECO:0007669"/>
    <property type="project" value="UniProtKB-UniRule"/>
</dbReference>
<keyword evidence="10 12" id="KW-0456">Lyase</keyword>
<evidence type="ECO:0000256" key="10">
    <source>
        <dbReference type="ARBA" id="ARBA00023239"/>
    </source>
</evidence>
<feature type="active site" description="Proton acceptor" evidence="12 13">
    <location>
        <position position="339"/>
    </location>
</feature>
<dbReference type="SUPFAM" id="SSF54826">
    <property type="entry name" value="Enolase N-terminal domain-like"/>
    <property type="match status" value="1"/>
</dbReference>
<evidence type="ECO:0000256" key="3">
    <source>
        <dbReference type="ARBA" id="ARBA00012058"/>
    </source>
</evidence>
<evidence type="ECO:0000256" key="15">
    <source>
        <dbReference type="PIRSR" id="PIRSR001400-3"/>
    </source>
</evidence>
<dbReference type="Proteomes" id="UP000521358">
    <property type="component" value="Unassembled WGS sequence"/>
</dbReference>
<dbReference type="InterPro" id="IPR020810">
    <property type="entry name" value="Enolase_C"/>
</dbReference>
<evidence type="ECO:0000256" key="12">
    <source>
        <dbReference type="HAMAP-Rule" id="MF_00318"/>
    </source>
</evidence>
<dbReference type="GO" id="GO:0009986">
    <property type="term" value="C:cell surface"/>
    <property type="evidence" value="ECO:0007669"/>
    <property type="project" value="UniProtKB-SubCell"/>
</dbReference>
<dbReference type="AlphaFoldDB" id="A0A369B0X8"/>
<dbReference type="Pfam" id="PF03952">
    <property type="entry name" value="Enolase_N"/>
    <property type="match status" value="1"/>
</dbReference>
<dbReference type="SFLD" id="SFLDG00178">
    <property type="entry name" value="enolase"/>
    <property type="match status" value="1"/>
</dbReference>
<comment type="caution">
    <text evidence="18">The sequence shown here is derived from an EMBL/GenBank/DDBJ whole genome shotgun (WGS) entry which is preliminary data.</text>
</comment>
<keyword evidence="5 12" id="KW-0963">Cytoplasm</keyword>
<evidence type="ECO:0000256" key="6">
    <source>
        <dbReference type="ARBA" id="ARBA00022525"/>
    </source>
</evidence>
<dbReference type="InterPro" id="IPR029017">
    <property type="entry name" value="Enolase-like_N"/>
</dbReference>
<feature type="binding site" evidence="12 15">
    <location>
        <position position="287"/>
    </location>
    <ligand>
        <name>Mg(2+)</name>
        <dbReference type="ChEBI" id="CHEBI:18420"/>
    </ligand>
</feature>
<evidence type="ECO:0000256" key="11">
    <source>
        <dbReference type="ARBA" id="ARBA00048951"/>
    </source>
</evidence>
<comment type="cofactor">
    <cofactor evidence="12">
        <name>Mg(2+)</name>
        <dbReference type="ChEBI" id="CHEBI:18420"/>
    </cofactor>
    <text evidence="12">Binds a second Mg(2+) ion via substrate during catalysis.</text>
</comment>
<feature type="binding site" evidence="14">
    <location>
        <position position="155"/>
    </location>
    <ligand>
        <name>substrate</name>
    </ligand>
</feature>
<dbReference type="GO" id="GO:0004634">
    <property type="term" value="F:phosphopyruvate hydratase activity"/>
    <property type="evidence" value="ECO:0007669"/>
    <property type="project" value="UniProtKB-UniRule"/>
</dbReference>
<name>A0A369B0X8_9ENTE</name>
<dbReference type="PRINTS" id="PR00148">
    <property type="entry name" value="ENOLASE"/>
</dbReference>
<feature type="binding site" evidence="14">
    <location>
        <begin position="366"/>
        <end position="369"/>
    </location>
    <ligand>
        <name>substrate</name>
    </ligand>
</feature>
<evidence type="ECO:0000256" key="4">
    <source>
        <dbReference type="ARBA" id="ARBA00017068"/>
    </source>
</evidence>
<organism evidence="18 21">
    <name type="scientific">Vagococcus fluvialis</name>
    <dbReference type="NCBI Taxonomy" id="2738"/>
    <lineage>
        <taxon>Bacteria</taxon>
        <taxon>Bacillati</taxon>
        <taxon>Bacillota</taxon>
        <taxon>Bacilli</taxon>
        <taxon>Lactobacillales</taxon>
        <taxon>Enterococcaceae</taxon>
        <taxon>Vagococcus</taxon>
    </lineage>
</organism>
<evidence type="ECO:0000256" key="13">
    <source>
        <dbReference type="PIRSR" id="PIRSR001400-1"/>
    </source>
</evidence>
<dbReference type="CDD" id="cd03313">
    <property type="entry name" value="enolase"/>
    <property type="match status" value="1"/>
</dbReference>
<dbReference type="FunFam" id="3.30.390.10:FF:000001">
    <property type="entry name" value="Enolase"/>
    <property type="match status" value="1"/>
</dbReference>
<evidence type="ECO:0000313" key="21">
    <source>
        <dbReference type="Proteomes" id="UP000521358"/>
    </source>
</evidence>
<dbReference type="Pfam" id="PF00113">
    <property type="entry name" value="Enolase_C"/>
    <property type="match status" value="1"/>
</dbReference>
<keyword evidence="6 12" id="KW-0964">Secreted</keyword>
<feature type="active site" description="Proton donor" evidence="12 13">
    <location>
        <position position="205"/>
    </location>
</feature>
<keyword evidence="18" id="KW-0670">Pyruvate</keyword>
<dbReference type="EC" id="4.2.1.11" evidence="3 12"/>
<dbReference type="HAMAP" id="MF_00318">
    <property type="entry name" value="Enolase"/>
    <property type="match status" value="1"/>
</dbReference>
<evidence type="ECO:0000256" key="14">
    <source>
        <dbReference type="PIRSR" id="PIRSR001400-2"/>
    </source>
</evidence>
<keyword evidence="20" id="KW-1185">Reference proteome</keyword>
<dbReference type="OrthoDB" id="9804716at2"/>
<dbReference type="NCBIfam" id="TIGR01060">
    <property type="entry name" value="eno"/>
    <property type="match status" value="1"/>
</dbReference>
<dbReference type="PIRSF" id="PIRSF001400">
    <property type="entry name" value="Enolase"/>
    <property type="match status" value="1"/>
</dbReference>
<evidence type="ECO:0000313" key="18">
    <source>
        <dbReference type="EMBL" id="NKC67694.1"/>
    </source>
</evidence>
<feature type="domain" description="Enolase C-terminal TIM barrel" evidence="16">
    <location>
        <begin position="139"/>
        <end position="427"/>
    </location>
</feature>
<dbReference type="InterPro" id="IPR020809">
    <property type="entry name" value="Enolase_CS"/>
</dbReference>
<comment type="similarity">
    <text evidence="2 12">Belongs to the enolase family.</text>
</comment>
<evidence type="ECO:0000256" key="7">
    <source>
        <dbReference type="ARBA" id="ARBA00022723"/>
    </source>
</evidence>
<dbReference type="GO" id="GO:0006096">
    <property type="term" value="P:glycolytic process"/>
    <property type="evidence" value="ECO:0007669"/>
    <property type="project" value="UniProtKB-UniRule"/>
</dbReference>
<comment type="subcellular location">
    <subcellularLocation>
        <location evidence="12">Cytoplasm</location>
    </subcellularLocation>
    <subcellularLocation>
        <location evidence="12">Secreted</location>
    </subcellularLocation>
    <subcellularLocation>
        <location evidence="12">Cell surface</location>
    </subcellularLocation>
    <text evidence="12">Fractions of enolase are present in both the cytoplasm and on the cell surface.</text>
</comment>
<feature type="binding site" evidence="14">
    <location>
        <position position="164"/>
    </location>
    <ligand>
        <name>substrate</name>
    </ligand>
</feature>
<feature type="binding site" evidence="14">
    <location>
        <position position="314"/>
    </location>
    <ligand>
        <name>substrate</name>
    </ligand>
</feature>
<evidence type="ECO:0000313" key="19">
    <source>
        <dbReference type="EMBL" id="RSU02679.1"/>
    </source>
</evidence>
<dbReference type="FunFam" id="3.20.20.120:FF:000001">
    <property type="entry name" value="Enolase"/>
    <property type="match status" value="1"/>
</dbReference>
<keyword evidence="9 12" id="KW-0324">Glycolysis</keyword>
<dbReference type="Proteomes" id="UP000288197">
    <property type="component" value="Unassembled WGS sequence"/>
</dbReference>
<feature type="binding site" evidence="12">
    <location>
        <position position="163"/>
    </location>
    <ligand>
        <name>(2R)-2-phosphoglycerate</name>
        <dbReference type="ChEBI" id="CHEBI:58289"/>
    </ligand>
</feature>
<feature type="binding site" evidence="12">
    <location>
        <position position="390"/>
    </location>
    <ligand>
        <name>(2R)-2-phosphoglycerate</name>
        <dbReference type="ChEBI" id="CHEBI:58289"/>
    </ligand>
</feature>
<dbReference type="RefSeq" id="WP_086341501.1">
    <property type="nucleotide sequence ID" value="NZ_CP081459.1"/>
</dbReference>
<sequence length="431" mass="46582">MSIITDVYAREVLDSRGNPTIEVEVYTESGAFGRGMVPSGASTGEYEAVELRDGDKSRYLGKGVLKAVDNVNNIIAEEIIGYDVRDQMAIDRKMIELDGTPNKGKLGANAILGVSIAAARAAADYLEVPLYHYLGGFNTKVLPTPMMNIINGGSHADNSVDFQEFMIMPVGASTFKEAIRMGTEVFHNLAAVLKAKGLNTAVGDEGGFAPDLGSNEEALEVIIEAIEKAGYVPGKDVRLAMDVASSEFYNKETGMYDLTSEGRSLTSAEMVSLYEELCAKYPIISIEDGLDENDWEGFKQLTEKLGKTVQLVGDDLFVTNTEKLARGIEEGIANSILIKVNQIGTLTETFEAIEMAKEAGYTAVVSHRSGETEDATIADIAVATNAGQIKTGSASRTDRIAKYNQLLRIEDQLGEVAEYKGLASFYNLKNK</sequence>
<evidence type="ECO:0000256" key="2">
    <source>
        <dbReference type="ARBA" id="ARBA00009604"/>
    </source>
</evidence>
<gene>
    <name evidence="12 18" type="primary">eno</name>
    <name evidence="19" type="ORF">CBF32_05270</name>
    <name evidence="18" type="ORF">HED35_06315</name>
</gene>
<feature type="binding site" evidence="12 15">
    <location>
        <position position="242"/>
    </location>
    <ligand>
        <name>Mg(2+)</name>
        <dbReference type="ChEBI" id="CHEBI:18420"/>
    </ligand>
</feature>
<feature type="binding site" evidence="14">
    <location>
        <position position="287"/>
    </location>
    <ligand>
        <name>substrate</name>
    </ligand>
</feature>
<dbReference type="EMBL" id="NGJX01000004">
    <property type="protein sequence ID" value="RSU02679.1"/>
    <property type="molecule type" value="Genomic_DNA"/>
</dbReference>
<reference evidence="18 21" key="2">
    <citation type="submission" date="2020-03" db="EMBL/GenBank/DDBJ databases">
        <title>Bacterial samples isolated from urine from healthy bovine heifers (Gyr breed).</title>
        <authorList>
            <person name="Giannattasio-Ferraz S."/>
            <person name="Maskeri L."/>
            <person name="Penido A."/>
            <person name="Barbosa-Stancioli E.F."/>
            <person name="Putonti C."/>
        </authorList>
    </citation>
    <scope>NUCLEOTIDE SEQUENCE [LARGE SCALE GENOMIC DNA]</scope>
    <source>
        <strain evidence="18 21">UFMG-H7</strain>
    </source>
</reference>
<dbReference type="PANTHER" id="PTHR11902">
    <property type="entry name" value="ENOLASE"/>
    <property type="match status" value="1"/>
</dbReference>
<dbReference type="InterPro" id="IPR000941">
    <property type="entry name" value="Enolase"/>
</dbReference>
<dbReference type="EMBL" id="JAAVMB010000006">
    <property type="protein sequence ID" value="NKC67694.1"/>
    <property type="molecule type" value="Genomic_DNA"/>
</dbReference>
<dbReference type="InterPro" id="IPR020811">
    <property type="entry name" value="Enolase_N"/>
</dbReference>
<feature type="binding site" evidence="14">
    <location>
        <position position="390"/>
    </location>
    <ligand>
        <name>substrate</name>
    </ligand>
</feature>
<comment type="cofactor">
    <cofactor evidence="15">
        <name>Mg(2+)</name>
        <dbReference type="ChEBI" id="CHEBI:18420"/>
    </cofactor>
    <text evidence="15">Mg(2+) is required for catalysis and for stabilizing the dimer.</text>
</comment>
<feature type="binding site" evidence="12">
    <location>
        <position position="368"/>
    </location>
    <ligand>
        <name>(2R)-2-phosphoglycerate</name>
        <dbReference type="ChEBI" id="CHEBI:58289"/>
    </ligand>
</feature>
<dbReference type="PANTHER" id="PTHR11902:SF1">
    <property type="entry name" value="ENOLASE"/>
    <property type="match status" value="1"/>
</dbReference>
<proteinExistence type="inferred from homology"/>
<comment type="catalytic activity">
    <reaction evidence="11">
        <text>(2R)-2-phosphoglycerate = phosphoenolpyruvate + H2O</text>
        <dbReference type="Rhea" id="RHEA:10164"/>
        <dbReference type="ChEBI" id="CHEBI:15377"/>
        <dbReference type="ChEBI" id="CHEBI:58289"/>
        <dbReference type="ChEBI" id="CHEBI:58702"/>
        <dbReference type="EC" id="4.2.1.11"/>
    </reaction>
    <physiologicalReaction direction="left-to-right" evidence="11">
        <dbReference type="Rhea" id="RHEA:10165"/>
    </physiologicalReaction>
</comment>
<comment type="pathway">
    <text evidence="1 12">Carbohydrate degradation; glycolysis; pyruvate from D-glyceraldehyde 3-phosphate: step 4/5.</text>
</comment>
<dbReference type="SMART" id="SM01193">
    <property type="entry name" value="Enolase_N"/>
    <property type="match status" value="1"/>
</dbReference>
<dbReference type="SUPFAM" id="SSF51604">
    <property type="entry name" value="Enolase C-terminal domain-like"/>
    <property type="match status" value="1"/>
</dbReference>
<dbReference type="SFLD" id="SFLDS00001">
    <property type="entry name" value="Enolase"/>
    <property type="match status" value="1"/>
</dbReference>
<evidence type="ECO:0000256" key="8">
    <source>
        <dbReference type="ARBA" id="ARBA00022842"/>
    </source>
</evidence>
<evidence type="ECO:0000256" key="5">
    <source>
        <dbReference type="ARBA" id="ARBA00022490"/>
    </source>
</evidence>
<feature type="binding site" evidence="12">
    <location>
        <position position="339"/>
    </location>
    <ligand>
        <name>(2R)-2-phosphoglycerate</name>
        <dbReference type="ChEBI" id="CHEBI:58289"/>
    </ligand>
</feature>
<dbReference type="SMART" id="SM01192">
    <property type="entry name" value="Enolase_C"/>
    <property type="match status" value="1"/>
</dbReference>
<dbReference type="Gene3D" id="3.20.20.120">
    <property type="entry name" value="Enolase-like C-terminal domain"/>
    <property type="match status" value="1"/>
</dbReference>
<feature type="binding site" evidence="12">
    <location>
        <position position="369"/>
    </location>
    <ligand>
        <name>(2R)-2-phosphoglycerate</name>
        <dbReference type="ChEBI" id="CHEBI:58289"/>
    </ligand>
</feature>
<evidence type="ECO:0000256" key="9">
    <source>
        <dbReference type="ARBA" id="ARBA00023152"/>
    </source>
</evidence>
<dbReference type="GO" id="GO:0005576">
    <property type="term" value="C:extracellular region"/>
    <property type="evidence" value="ECO:0007669"/>
    <property type="project" value="UniProtKB-SubCell"/>
</dbReference>
<dbReference type="SFLD" id="SFLDF00002">
    <property type="entry name" value="enolase"/>
    <property type="match status" value="1"/>
</dbReference>
<keyword evidence="8 12" id="KW-0460">Magnesium</keyword>